<dbReference type="GO" id="GO:0005524">
    <property type="term" value="F:ATP binding"/>
    <property type="evidence" value="ECO:0007669"/>
    <property type="project" value="InterPro"/>
</dbReference>
<proteinExistence type="predicted"/>
<dbReference type="Gene3D" id="3.40.50.300">
    <property type="entry name" value="P-loop containing nucleotide triphosphate hydrolases"/>
    <property type="match status" value="2"/>
</dbReference>
<dbReference type="EMBL" id="MK507780">
    <property type="protein sequence ID" value="QDW81310.1"/>
    <property type="molecule type" value="Genomic_RNA"/>
</dbReference>
<feature type="domain" description="(+)RNA virus helicase C-terminal" evidence="1">
    <location>
        <begin position="972"/>
        <end position="1212"/>
    </location>
</feature>
<sequence length="1962" mass="222649">MFRTRYTTKIPSEDLFPPEDYPLPIVLDPKVMKQALRIPKWILDLPRDTKCLTEDTEDEPAIIDYEYNLGTCVGPSGLMAITFGEIMLHDPTVELDVHGKNYGLYPIRYWKEANKTLHHIPDAKKVVFQGKGFKKTNLYKDVELILVNPIRVVTKPPKVVVCYDLNRAHLLLAYLNRNLADAVIEQKIVHGPTEHVRQEMRTGQLGCIKNDSKIISRQHHPRPELVIPIPDIDEDLLAEPEPAEENIVFKTMKTGKFNLVQYRNLLNFGETSYQNDKLLFEHYDIFKNLDKWSCVVDSKQEGVNTLRNIAYAKPFNREMFKELESNTFALYEYEPEYERIRDSKELKAKAYNLGKLGMIDGSCAEYCCEDPDCYEVICSKGCCRGTTIGNTTVFVRFKMSREDIDYIMKNRGTLGITTNLSLRQLSSLWTKAQDVNPGDLVLALTKVERPIYKYERPIEVVESGYRLKPFKIKFDGKSLLDNWHVLVMSDSQVDALFFTGRRHINRELNFIHIQINGVWITHQISDNQNTYSGGRIQPGKGAGALSRFVTPGKGKRIDELSPEEYKDLFALEFEIEPTESVTFLKFSMSDTANRYTDGLYDFLMTDYPIEGKFNRIEAEIESFSYKRNTNLVESYSGLTMITDEPDKAVDLTDAYGPLLPSGFSISVNDNIEPITQDNGTIELRSTFRNYLGLVLKTLANDQFVQAYHLNAQINAPPYNCHHKATISICQNCAISLFNDSEYHNVHTKVLSLAIKKTVDAAGLCVFYHEWPEYVKLYGSGRSILLEELFDYLFGSTAYDLNVGHVIQDLPDRYVFGADYVADRYRITAYKKHLNPLPIARLNERVKTMGVYTVGTVDSLDPNFMVNSWVLQNSNTLGVYQFKTLVKLTDSGVVEVSSNCKLKSNDQCLSCCLHERNLCRVERIGNIIKHPQHKCCQFVWLYSTAHSDVSRVVQLFTFYSLTPLVKPINVEAIIGGPGTGKSFSTRNRIPNSRPTDTIAIGKSRAVVNKLGTELEDLATVMTAESFFKKYYKLKQREFKTLVLEEATLFSQFDLHKLCGIIEPSRVIMVGDPTQGSWKPDIGAAVFGDFPNALTGVNAHYLTKVYRYGKSITDALKHFGLTLEPADHQTSLTIVNGLDGRDELLDAMFLTWTINDYNELSAKNLKVMMVESAQGYDWDNVVIYLNAAHSVQSVYNKMNWIIALSRAKKNMTICSVGEPITNGPATASIKLIALMCDIMESTPCYVARDHIDLLPTHTTTIFGNYANLMARIARTTQRIVSLTAKYGKTAALLATNPVTAAFSVLMAGWQLYFGFFMSLVTAFNGMKPQIQLIQSLQHDRPPTALGDEYTTSPPLSWFLDFETKLAEEIRQAFAGKMDTLEEFMNNIQAAKEEGIQSTEYYDNWNDYANRTKVDIPPTELLRDLQTVFNVKFSELSGKIQQPIEEKELEYYDQSAITAASVAGYLVGTRFDHSVQGVFESALKRKIPFIPGKSAGILTKTAPIGQNIVSTPAGWVKRNLMIYYAIDQLTDLSSLNLKTIYNNIMGIQQMKQLRRFEQQEWPMGVSRAHTNRPVGAMLSTNSTGRLRLQFGEHDSDQLIRYSAVPVNPMKVPKTITYVGADTGDKLEPALFETPTFYKAPSLDIYRMITIEMITSRYIGEKYNHMYWAGVLWDFEGLDVRGLKRENGQLPGLDAFAMQTMYIELVTVKTTVQEVRDWIFARSRPTNLRHARSHVIAGKDDHNPNQTPIIIKHISSRKIASGLPEIDASIAEQVAYAETLISRRELLRQAEMRNIAEKPVELNMEDFNQVLTRPTGLQLVSAPKREALPKPEPPPMWVKCQIIGMWEPPFVSVPDITCGDTIKGWLEVEKKTTPERRVWKLGGKRLVGFRWRLIKTIEVKNRAAGERILIPEANKIIEYNNFTVMSSMIANAPDEPSDGKPTIHTKVDEEKMAEYNKKLAIWNVLN</sequence>
<dbReference type="Pfam" id="PF01443">
    <property type="entry name" value="Viral_helicase1"/>
    <property type="match status" value="1"/>
</dbReference>
<name>A0A5B8GQ52_9VIRU</name>
<organism evidence="2">
    <name type="scientific">Rhizoctonia solani putative virus 1</name>
    <dbReference type="NCBI Taxonomy" id="2600107"/>
    <lineage>
        <taxon>Viruses</taxon>
        <taxon>Riboviria</taxon>
    </lineage>
</organism>
<accession>A0A5B8GQ52</accession>
<dbReference type="InterPro" id="IPR027417">
    <property type="entry name" value="P-loop_NTPase"/>
</dbReference>
<dbReference type="InterPro" id="IPR027351">
    <property type="entry name" value="(+)RNA_virus_helicase_core_dom"/>
</dbReference>
<evidence type="ECO:0000259" key="1">
    <source>
        <dbReference type="Pfam" id="PF01443"/>
    </source>
</evidence>
<reference evidence="2" key="1">
    <citation type="journal article" date="2019" name="Front. Cell. Infect. Microbiol.">
        <title>Extreme Diversity of Mycoviruses Present in Isolates of Rhizoctonia solani AG2-2 LP From Zoysia japonica From Brazil.</title>
        <authorList>
            <person name="Picarelli M.A.S.C."/>
            <person name="Forgia M."/>
            <person name="Rivas E.B."/>
            <person name="Nerva L."/>
            <person name="Chiapello M."/>
            <person name="Turina M."/>
            <person name="Colariccio A."/>
        </authorList>
    </citation>
    <scope>NUCLEOTIDE SEQUENCE</scope>
    <source>
        <strain evidence="2">BR4</strain>
    </source>
</reference>
<protein>
    <recommendedName>
        <fullName evidence="1">(+)RNA virus helicase C-terminal domain-containing protein</fullName>
    </recommendedName>
</protein>
<dbReference type="SUPFAM" id="SSF52540">
    <property type="entry name" value="P-loop containing nucleoside triphosphate hydrolases"/>
    <property type="match status" value="1"/>
</dbReference>
<evidence type="ECO:0000313" key="2">
    <source>
        <dbReference type="EMBL" id="QDW81310.1"/>
    </source>
</evidence>